<dbReference type="AlphaFoldDB" id="A0A9W8CKB0"/>
<evidence type="ECO:0000313" key="10">
    <source>
        <dbReference type="EMBL" id="KAJ1647529.1"/>
    </source>
</evidence>
<dbReference type="Proteomes" id="UP001145021">
    <property type="component" value="Unassembled WGS sequence"/>
</dbReference>
<dbReference type="EMBL" id="JANBOH010000027">
    <property type="protein sequence ID" value="KAJ1647529.1"/>
    <property type="molecule type" value="Genomic_DNA"/>
</dbReference>
<evidence type="ECO:0000256" key="6">
    <source>
        <dbReference type="ARBA" id="ARBA00023242"/>
    </source>
</evidence>
<comment type="caution">
    <text evidence="10">The sequence shown here is derived from an EMBL/GenBank/DDBJ whole genome shotgun (WGS) entry which is preliminary data.</text>
</comment>
<keyword evidence="3 7" id="KW-0805">Transcription regulation</keyword>
<evidence type="ECO:0000256" key="8">
    <source>
        <dbReference type="SAM" id="MobiDB-lite"/>
    </source>
</evidence>
<dbReference type="InterPro" id="IPR019680">
    <property type="entry name" value="Mediator_Med1"/>
</dbReference>
<evidence type="ECO:0000256" key="1">
    <source>
        <dbReference type="ARBA" id="ARBA00004123"/>
    </source>
</evidence>
<feature type="domain" description="Mediator complex subunit Med1" evidence="9">
    <location>
        <begin position="436"/>
        <end position="611"/>
    </location>
</feature>
<name>A0A9W8CKB0_9FUNG</name>
<evidence type="ECO:0000256" key="7">
    <source>
        <dbReference type="RuleBase" id="RU364059"/>
    </source>
</evidence>
<keyword evidence="4 7" id="KW-0010">Activator</keyword>
<proteinExistence type="inferred from homology"/>
<feature type="compositionally biased region" description="Acidic residues" evidence="8">
    <location>
        <begin position="677"/>
        <end position="689"/>
    </location>
</feature>
<comment type="subcellular location">
    <subcellularLocation>
        <location evidence="1 7">Nucleus</location>
    </subcellularLocation>
</comment>
<feature type="compositionally biased region" description="Low complexity" evidence="8">
    <location>
        <begin position="529"/>
        <end position="542"/>
    </location>
</feature>
<evidence type="ECO:0000256" key="5">
    <source>
        <dbReference type="ARBA" id="ARBA00023163"/>
    </source>
</evidence>
<dbReference type="GO" id="GO:0003712">
    <property type="term" value="F:transcription coregulator activity"/>
    <property type="evidence" value="ECO:0007669"/>
    <property type="project" value="InterPro"/>
</dbReference>
<comment type="function">
    <text evidence="7">Component of the Mediator complex, a coactivator involved in the regulated transcription of nearly all RNA polymerase II-dependent genes. Mediator functions as a bridge to convey information from gene-specific regulatory proteins to the basal RNA polymerase II transcription machinery. Mediator is recruited to promoters by direct interactions with regulatory proteins and serves as a scaffold for the assembly of a functional preinitiation complex with RNA polymerase II and the general transcription factors.</text>
</comment>
<dbReference type="Pfam" id="PF10744">
    <property type="entry name" value="Med1"/>
    <property type="match status" value="1"/>
</dbReference>
<evidence type="ECO:0000259" key="9">
    <source>
        <dbReference type="Pfam" id="PF10744"/>
    </source>
</evidence>
<evidence type="ECO:0000256" key="3">
    <source>
        <dbReference type="ARBA" id="ARBA00023015"/>
    </source>
</evidence>
<feature type="region of interest" description="Disordered" evidence="8">
    <location>
        <begin position="657"/>
        <end position="689"/>
    </location>
</feature>
<evidence type="ECO:0000256" key="4">
    <source>
        <dbReference type="ARBA" id="ARBA00023159"/>
    </source>
</evidence>
<protein>
    <recommendedName>
        <fullName evidence="7">Mediator of RNA polymerase II transcription subunit 1</fullName>
    </recommendedName>
    <alternativeName>
        <fullName evidence="7">Mediator complex subunit 1</fullName>
    </alternativeName>
</protein>
<dbReference type="GO" id="GO:0016592">
    <property type="term" value="C:mediator complex"/>
    <property type="evidence" value="ECO:0007669"/>
    <property type="project" value="InterPro"/>
</dbReference>
<gene>
    <name evidence="10" type="ORF">LPJ64_001125</name>
</gene>
<accession>A0A9W8CKB0</accession>
<keyword evidence="5 7" id="KW-0804">Transcription</keyword>
<reference evidence="10" key="1">
    <citation type="submission" date="2022-07" db="EMBL/GenBank/DDBJ databases">
        <title>Phylogenomic reconstructions and comparative analyses of Kickxellomycotina fungi.</title>
        <authorList>
            <person name="Reynolds N.K."/>
            <person name="Stajich J.E."/>
            <person name="Barry K."/>
            <person name="Grigoriev I.V."/>
            <person name="Crous P."/>
            <person name="Smith M.E."/>
        </authorList>
    </citation>
    <scope>NUCLEOTIDE SEQUENCE</scope>
    <source>
        <strain evidence="10">NBRC 105413</strain>
    </source>
</reference>
<feature type="region of interest" description="Disordered" evidence="8">
    <location>
        <begin position="523"/>
        <end position="546"/>
    </location>
</feature>
<dbReference type="GO" id="GO:0045944">
    <property type="term" value="P:positive regulation of transcription by RNA polymerase II"/>
    <property type="evidence" value="ECO:0007669"/>
    <property type="project" value="UniProtKB-ARBA"/>
</dbReference>
<comment type="similarity">
    <text evidence="2 7">Belongs to the Mediator complex subunit 1 family.</text>
</comment>
<evidence type="ECO:0000256" key="2">
    <source>
        <dbReference type="ARBA" id="ARBA00006210"/>
    </source>
</evidence>
<evidence type="ECO:0000313" key="11">
    <source>
        <dbReference type="Proteomes" id="UP001145021"/>
    </source>
</evidence>
<organism evidence="10 11">
    <name type="scientific">Coemansia asiatica</name>
    <dbReference type="NCBI Taxonomy" id="1052880"/>
    <lineage>
        <taxon>Eukaryota</taxon>
        <taxon>Fungi</taxon>
        <taxon>Fungi incertae sedis</taxon>
        <taxon>Zoopagomycota</taxon>
        <taxon>Kickxellomycotina</taxon>
        <taxon>Kickxellomycetes</taxon>
        <taxon>Kickxellales</taxon>
        <taxon>Kickxellaceae</taxon>
        <taxon>Coemansia</taxon>
    </lineage>
</organism>
<feature type="compositionally biased region" description="Basic and acidic residues" evidence="8">
    <location>
        <begin position="661"/>
        <end position="675"/>
    </location>
</feature>
<sequence length="768" mass="84472">MSVGTPSLLPQPLRTISDEFRELQYIIDQFQTQLNAPDGTIGLHPFGQVNVEKAQVSFTQACSRLRDALAQYRDITLTSWNQVIRADIGQAQAQGMVVSANIPVLAATNRAAVSAQELLDMRKITDALYEDAGSCKKLLFDAAANSISHALLQSDNGLPTLLVERLAATAKRLGLAHYTDVQKRGDNDEVTTVTLAGGILVIDVDIGSKKDQLKVKVSYVSDIEHDERIDTLMLGRLLKGDIRGFENLVEQMAQLDRLTKEHSPANFIYNSFSLVSTLAEIQSQELDALDGDIKQLLRYGSGISLPHTRHVGPSTLFFVPATIKSGLSAQDWTALQDNNFAAVADIPGLRWLCYSWEPSSTSHCFLSALFQQHCLKPDYAIEDSDTHKVVTVNHPNIHGLELRFLEFIKQKRQEVAGLMQVDDQETHTDINSDFWAPYTMVAWLESSLPACALTVRKIMAAVSPDAKIEVLSPSTDKSAETLSLDSPRLLEDAPTLEQLVYKEYKTKQGKEFIKDRHVTTGSTTVKAISSPSSPSPSSSSLSGIATSGAKIRRSSTHTIKGHSVVVELETPQIRAWSICRIPLNHPRNVLGIVPLLRRQAVFNELLASCFNDSSTLDANSKDNSNTEAIAKLSVKTFANDPFRIDILLRDIQRHVQNKSEYMGKRPKTSDEKQENMDISDSDENAEGQEELLSPGQGVILRVIEATSDILAWTHQSLGITHTDDLLTAMSGVATSSLTKATSHSNLSMVANLSNSIPMIAYWLNSNTQ</sequence>
<keyword evidence="6 7" id="KW-0539">Nucleus</keyword>
<keyword evidence="11" id="KW-1185">Reference proteome</keyword>